<keyword evidence="5 6" id="KW-0269">Exonuclease</keyword>
<reference evidence="7 8" key="1">
    <citation type="submission" date="2006-02" db="EMBL/GenBank/DDBJ databases">
        <authorList>
            <person name="Pinhassi J."/>
            <person name="Pedros-Alio C."/>
            <person name="Ferriera S."/>
            <person name="Johnson J."/>
            <person name="Kravitz S."/>
            <person name="Halpern A."/>
            <person name="Remington K."/>
            <person name="Beeson K."/>
            <person name="Tran B."/>
            <person name="Rogers Y.-H."/>
            <person name="Friedman R."/>
            <person name="Venter J.C."/>
        </authorList>
    </citation>
    <scope>NUCLEOTIDE SEQUENCE [LARGE SCALE GENOMIC DNA]</scope>
    <source>
        <strain evidence="7 8">MED92</strain>
    </source>
</reference>
<keyword evidence="3 6" id="KW-0540">Nuclease</keyword>
<comment type="caution">
    <text evidence="7">The sequence shown here is derived from an EMBL/GenBank/DDBJ whole genome shotgun (WGS) entry which is preliminary data.</text>
</comment>
<dbReference type="NCBIfam" id="NF002140">
    <property type="entry name" value="PRK00977.1-4"/>
    <property type="match status" value="1"/>
</dbReference>
<evidence type="ECO:0000256" key="3">
    <source>
        <dbReference type="ARBA" id="ARBA00022722"/>
    </source>
</evidence>
<dbReference type="EC" id="3.1.11.6" evidence="6"/>
<proteinExistence type="inferred from homology"/>
<dbReference type="Gene3D" id="1.10.287.1040">
    <property type="entry name" value="Exonuclease VII, small subunit"/>
    <property type="match status" value="1"/>
</dbReference>
<dbReference type="InterPro" id="IPR003761">
    <property type="entry name" value="Exonuc_VII_S"/>
</dbReference>
<comment type="catalytic activity">
    <reaction evidence="6">
        <text>Exonucleolytic cleavage in either 5'- to 3'- or 3'- to 5'-direction to yield nucleoside 5'-phosphates.</text>
        <dbReference type="EC" id="3.1.11.6"/>
    </reaction>
</comment>
<evidence type="ECO:0000313" key="7">
    <source>
        <dbReference type="EMBL" id="EAR61390.1"/>
    </source>
</evidence>
<accession>A0A7U8GSS6</accession>
<dbReference type="GO" id="GO:0009318">
    <property type="term" value="C:exodeoxyribonuclease VII complex"/>
    <property type="evidence" value="ECO:0007669"/>
    <property type="project" value="UniProtKB-UniRule"/>
</dbReference>
<keyword evidence="8" id="KW-1185">Reference proteome</keyword>
<evidence type="ECO:0000313" key="8">
    <source>
        <dbReference type="Proteomes" id="UP000002171"/>
    </source>
</evidence>
<evidence type="ECO:0000256" key="1">
    <source>
        <dbReference type="ARBA" id="ARBA00009998"/>
    </source>
</evidence>
<dbReference type="EMBL" id="AAOW01000008">
    <property type="protein sequence ID" value="EAR61390.1"/>
    <property type="molecule type" value="Genomic_DNA"/>
</dbReference>
<name>A0A7U8GSS6_NEPCE</name>
<dbReference type="RefSeq" id="WP_007021318.1">
    <property type="nucleotide sequence ID" value="NZ_CH724125.1"/>
</dbReference>
<dbReference type="OrthoDB" id="9801128at2"/>
<dbReference type="InterPro" id="IPR037004">
    <property type="entry name" value="Exonuc_VII_ssu_sf"/>
</dbReference>
<dbReference type="GO" id="GO:0006308">
    <property type="term" value="P:DNA catabolic process"/>
    <property type="evidence" value="ECO:0007669"/>
    <property type="project" value="UniProtKB-UniRule"/>
</dbReference>
<dbReference type="PANTHER" id="PTHR34137">
    <property type="entry name" value="EXODEOXYRIBONUCLEASE 7 SMALL SUBUNIT"/>
    <property type="match status" value="1"/>
</dbReference>
<keyword evidence="4 6" id="KW-0378">Hydrolase</keyword>
<dbReference type="Proteomes" id="UP000002171">
    <property type="component" value="Unassembled WGS sequence"/>
</dbReference>
<evidence type="ECO:0000256" key="6">
    <source>
        <dbReference type="HAMAP-Rule" id="MF_00337"/>
    </source>
</evidence>
<dbReference type="SUPFAM" id="SSF116842">
    <property type="entry name" value="XseB-like"/>
    <property type="match status" value="1"/>
</dbReference>
<dbReference type="AlphaFoldDB" id="A0A7U8GSS6"/>
<dbReference type="GO" id="GO:0008855">
    <property type="term" value="F:exodeoxyribonuclease VII activity"/>
    <property type="evidence" value="ECO:0007669"/>
    <property type="project" value="UniProtKB-UniRule"/>
</dbReference>
<comment type="similarity">
    <text evidence="1 6">Belongs to the XseB family.</text>
</comment>
<sequence length="79" mass="8952">MPRKKKTIDFEQSLQKLESLVNQMEQGDLSLEESLQAFEKGVGLTRECQNILAEAEQKVQILVESGGELKTEPFTPEEE</sequence>
<organism evidence="7 8">
    <name type="scientific">Neptuniibacter caesariensis</name>
    <dbReference type="NCBI Taxonomy" id="207954"/>
    <lineage>
        <taxon>Bacteria</taxon>
        <taxon>Pseudomonadati</taxon>
        <taxon>Pseudomonadota</taxon>
        <taxon>Gammaproteobacteria</taxon>
        <taxon>Oceanospirillales</taxon>
        <taxon>Oceanospirillaceae</taxon>
        <taxon>Neptuniibacter</taxon>
    </lineage>
</organism>
<evidence type="ECO:0000256" key="2">
    <source>
        <dbReference type="ARBA" id="ARBA00022490"/>
    </source>
</evidence>
<comment type="subunit">
    <text evidence="6">Heterooligomer composed of large and small subunits.</text>
</comment>
<evidence type="ECO:0000256" key="5">
    <source>
        <dbReference type="ARBA" id="ARBA00022839"/>
    </source>
</evidence>
<dbReference type="Pfam" id="PF02609">
    <property type="entry name" value="Exonuc_VII_S"/>
    <property type="match status" value="1"/>
</dbReference>
<dbReference type="PANTHER" id="PTHR34137:SF1">
    <property type="entry name" value="EXODEOXYRIBONUCLEASE 7 SMALL SUBUNIT"/>
    <property type="match status" value="1"/>
</dbReference>
<comment type="subcellular location">
    <subcellularLocation>
        <location evidence="6">Cytoplasm</location>
    </subcellularLocation>
</comment>
<evidence type="ECO:0000256" key="4">
    <source>
        <dbReference type="ARBA" id="ARBA00022801"/>
    </source>
</evidence>
<comment type="function">
    <text evidence="6">Bidirectionally degrades single-stranded DNA into large acid-insoluble oligonucleotides, which are then degraded further into small acid-soluble oligonucleotides.</text>
</comment>
<dbReference type="GO" id="GO:0005829">
    <property type="term" value="C:cytosol"/>
    <property type="evidence" value="ECO:0007669"/>
    <property type="project" value="TreeGrafter"/>
</dbReference>
<protein>
    <recommendedName>
        <fullName evidence="6">Exodeoxyribonuclease 7 small subunit</fullName>
        <ecNumber evidence="6">3.1.11.6</ecNumber>
    </recommendedName>
    <alternativeName>
        <fullName evidence="6">Exodeoxyribonuclease VII small subunit</fullName>
        <shortName evidence="6">Exonuclease VII small subunit</shortName>
    </alternativeName>
</protein>
<dbReference type="NCBIfam" id="TIGR01280">
    <property type="entry name" value="xseB"/>
    <property type="match status" value="1"/>
</dbReference>
<keyword evidence="2 6" id="KW-0963">Cytoplasm</keyword>
<gene>
    <name evidence="6" type="primary">xseB</name>
    <name evidence="7" type="ORF">MED92_17828</name>
</gene>
<dbReference type="HAMAP" id="MF_00337">
    <property type="entry name" value="Exonuc_7_S"/>
    <property type="match status" value="1"/>
</dbReference>